<feature type="compositionally biased region" description="Pro residues" evidence="1">
    <location>
        <begin position="313"/>
        <end position="322"/>
    </location>
</feature>
<evidence type="ECO:0000259" key="2">
    <source>
        <dbReference type="PROSITE" id="PS50943"/>
    </source>
</evidence>
<feature type="compositionally biased region" description="Basic and acidic residues" evidence="1">
    <location>
        <begin position="293"/>
        <end position="312"/>
    </location>
</feature>
<dbReference type="SUPFAM" id="SSF47413">
    <property type="entry name" value="lambda repressor-like DNA-binding domains"/>
    <property type="match status" value="1"/>
</dbReference>
<dbReference type="SMART" id="SM00530">
    <property type="entry name" value="HTH_XRE"/>
    <property type="match status" value="1"/>
</dbReference>
<dbReference type="InterPro" id="IPR010982">
    <property type="entry name" value="Lambda_DNA-bd_dom_sf"/>
</dbReference>
<dbReference type="InterPro" id="IPR001387">
    <property type="entry name" value="Cro/C1-type_HTH"/>
</dbReference>
<evidence type="ECO:0000313" key="3">
    <source>
        <dbReference type="EMBL" id="QYZ71712.1"/>
    </source>
</evidence>
<dbReference type="AlphaFoldDB" id="A0A8G1EDN5"/>
<name>A0A8G1EDN5_9RHOB</name>
<dbReference type="EMBL" id="CP069370">
    <property type="protein sequence ID" value="QYZ71712.1"/>
    <property type="molecule type" value="Genomic_DNA"/>
</dbReference>
<dbReference type="RefSeq" id="WP_220664308.1">
    <property type="nucleotide sequence ID" value="NZ_CP069370.1"/>
</dbReference>
<organism evidence="3 4">
    <name type="scientific">Neotabrizicola shimadae</name>
    <dbReference type="NCBI Taxonomy" id="2807096"/>
    <lineage>
        <taxon>Bacteria</taxon>
        <taxon>Pseudomonadati</taxon>
        <taxon>Pseudomonadota</taxon>
        <taxon>Alphaproteobacteria</taxon>
        <taxon>Rhodobacterales</taxon>
        <taxon>Paracoccaceae</taxon>
        <taxon>Neotabrizicola</taxon>
    </lineage>
</organism>
<dbReference type="PROSITE" id="PS50943">
    <property type="entry name" value="HTH_CROC1"/>
    <property type="match status" value="1"/>
</dbReference>
<reference evidence="3" key="1">
    <citation type="submission" date="2021-02" db="EMBL/GenBank/DDBJ databases">
        <title>Rhodobacter shimadae sp. nov., an aerobic anoxygenic phototrophic bacterium isolated from a hot spring.</title>
        <authorList>
            <person name="Muramatsu S."/>
            <person name="Haruta S."/>
            <person name="Hirose S."/>
            <person name="Hanada S."/>
        </authorList>
    </citation>
    <scope>NUCLEOTIDE SEQUENCE</scope>
    <source>
        <strain evidence="3">N10</strain>
    </source>
</reference>
<keyword evidence="4" id="KW-1185">Reference proteome</keyword>
<accession>A0A8G1EDN5</accession>
<evidence type="ECO:0000313" key="4">
    <source>
        <dbReference type="Proteomes" id="UP000826300"/>
    </source>
</evidence>
<dbReference type="Gene3D" id="1.10.260.40">
    <property type="entry name" value="lambda repressor-like DNA-binding domains"/>
    <property type="match status" value="1"/>
</dbReference>
<gene>
    <name evidence="3" type="ORF">JO391_09580</name>
</gene>
<evidence type="ECO:0000256" key="1">
    <source>
        <dbReference type="SAM" id="MobiDB-lite"/>
    </source>
</evidence>
<dbReference type="Proteomes" id="UP000826300">
    <property type="component" value="Chromosome"/>
</dbReference>
<dbReference type="KEGG" id="nsm:JO391_09580"/>
<protein>
    <submittedName>
        <fullName evidence="3">Helix-turn-helix transcriptional regulator</fullName>
    </submittedName>
</protein>
<dbReference type="CDD" id="cd00093">
    <property type="entry name" value="HTH_XRE"/>
    <property type="match status" value="1"/>
</dbReference>
<dbReference type="GO" id="GO:0003677">
    <property type="term" value="F:DNA binding"/>
    <property type="evidence" value="ECO:0007669"/>
    <property type="project" value="InterPro"/>
</dbReference>
<proteinExistence type="predicted"/>
<feature type="domain" description="HTH cro/C1-type" evidence="2">
    <location>
        <begin position="10"/>
        <end position="71"/>
    </location>
</feature>
<sequence>MPTPIHPDTVKSIRALKRWTQEQLAEATRGKHKVGLATIKRIEGTKTGSYEANDRVAEGLARALGVTVQALSTPGAAPAGQQPPAPKPGMRQLRTMIDEETTHAFRMVEQLYGIPPQTQIVMAPLFAALLAEASLDWRRDRAERMQAAAREVSSLATGHLAAARASNQALNCAAWELSRIANRDLFCDDAPDEAYEQGYDPNKGNPFSDFLAHFIQQIGARTVEIAPGGGWKTRKGMPRYRIGAEAVAQITARDPEASYALMRGHVRMTDIPAELMAPERLADRNAWLASHLPEAERAELRARRERTGRDRPSPQPARPAPSAPKSSHSPKEQPDA</sequence>
<feature type="region of interest" description="Disordered" evidence="1">
    <location>
        <begin position="291"/>
        <end position="336"/>
    </location>
</feature>